<keyword evidence="2" id="KW-1185">Reference proteome</keyword>
<accession>A0AC60P037</accession>
<comment type="caution">
    <text evidence="1">The sequence shown here is derived from an EMBL/GenBank/DDBJ whole genome shotgun (WGS) entry which is preliminary data.</text>
</comment>
<dbReference type="EMBL" id="JABSTQ010011328">
    <property type="protein sequence ID" value="KAG0412746.1"/>
    <property type="molecule type" value="Genomic_DNA"/>
</dbReference>
<evidence type="ECO:0000313" key="1">
    <source>
        <dbReference type="EMBL" id="KAG0412746.1"/>
    </source>
</evidence>
<protein>
    <submittedName>
        <fullName evidence="1">Uncharacterized protein</fullName>
    </submittedName>
</protein>
<feature type="non-terminal residue" evidence="1">
    <location>
        <position position="1"/>
    </location>
</feature>
<gene>
    <name evidence="1" type="ORF">HPB47_010138</name>
</gene>
<proteinExistence type="predicted"/>
<sequence length="392" mass="42682">FIFEGASARTWHHELPRSGLSGPGGGDDYPGISNHSATATIRPYRLEHFRDELVRQELFADVVAVGAYQYNHVWAVTFKSQEGKKKILAAGYLTVKDSCCVVIDPCNQDTRLKLDWVLHFVHDDEVRAALAPYGKVMEITRDKLKTGGTANDLPHQLRVAGDLALVVVPGRAPHCLRCRRTGHIRRECRVTRCQCVKTYASVAETVGANDRSEHLMDAADAEEVAEGGANEPPSEATPTLSYFADGDGSSNSKEERSPALKVSPASSANVSQAGDKAGDAPAGTEPEKGWTPQAQSPSNPARTKRRGSRSPVRSVPRSRHQKRLKADWMSFKPKPNILQNRRPLATPPSTALPERRTSRLQGVKAEQPTDEAVQTMSGDGGSAVFTVSTCLR</sequence>
<name>A0AC60P037_IXOPE</name>
<dbReference type="Proteomes" id="UP000805193">
    <property type="component" value="Unassembled WGS sequence"/>
</dbReference>
<organism evidence="1 2">
    <name type="scientific">Ixodes persulcatus</name>
    <name type="common">Taiga tick</name>
    <dbReference type="NCBI Taxonomy" id="34615"/>
    <lineage>
        <taxon>Eukaryota</taxon>
        <taxon>Metazoa</taxon>
        <taxon>Ecdysozoa</taxon>
        <taxon>Arthropoda</taxon>
        <taxon>Chelicerata</taxon>
        <taxon>Arachnida</taxon>
        <taxon>Acari</taxon>
        <taxon>Parasitiformes</taxon>
        <taxon>Ixodida</taxon>
        <taxon>Ixodoidea</taxon>
        <taxon>Ixodidae</taxon>
        <taxon>Ixodinae</taxon>
        <taxon>Ixodes</taxon>
    </lineage>
</organism>
<reference evidence="1 2" key="1">
    <citation type="journal article" date="2020" name="Cell">
        <title>Large-Scale Comparative Analyses of Tick Genomes Elucidate Their Genetic Diversity and Vector Capacities.</title>
        <authorList>
            <consortium name="Tick Genome and Microbiome Consortium (TIGMIC)"/>
            <person name="Jia N."/>
            <person name="Wang J."/>
            <person name="Shi W."/>
            <person name="Du L."/>
            <person name="Sun Y."/>
            <person name="Zhan W."/>
            <person name="Jiang J.F."/>
            <person name="Wang Q."/>
            <person name="Zhang B."/>
            <person name="Ji P."/>
            <person name="Bell-Sakyi L."/>
            <person name="Cui X.M."/>
            <person name="Yuan T.T."/>
            <person name="Jiang B.G."/>
            <person name="Yang W.F."/>
            <person name="Lam T.T."/>
            <person name="Chang Q.C."/>
            <person name="Ding S.J."/>
            <person name="Wang X.J."/>
            <person name="Zhu J.G."/>
            <person name="Ruan X.D."/>
            <person name="Zhao L."/>
            <person name="Wei J.T."/>
            <person name="Ye R.Z."/>
            <person name="Que T.C."/>
            <person name="Du C.H."/>
            <person name="Zhou Y.H."/>
            <person name="Cheng J.X."/>
            <person name="Dai P.F."/>
            <person name="Guo W.B."/>
            <person name="Han X.H."/>
            <person name="Huang E.J."/>
            <person name="Li L.F."/>
            <person name="Wei W."/>
            <person name="Gao Y.C."/>
            <person name="Liu J.Z."/>
            <person name="Shao H.Z."/>
            <person name="Wang X."/>
            <person name="Wang C.C."/>
            <person name="Yang T.C."/>
            <person name="Huo Q.B."/>
            <person name="Li W."/>
            <person name="Chen H.Y."/>
            <person name="Chen S.E."/>
            <person name="Zhou L.G."/>
            <person name="Ni X.B."/>
            <person name="Tian J.H."/>
            <person name="Sheng Y."/>
            <person name="Liu T."/>
            <person name="Pan Y.S."/>
            <person name="Xia L.Y."/>
            <person name="Li J."/>
            <person name="Zhao F."/>
            <person name="Cao W.C."/>
        </authorList>
    </citation>
    <scope>NUCLEOTIDE SEQUENCE [LARGE SCALE GENOMIC DNA]</scope>
    <source>
        <strain evidence="1">Iper-2018</strain>
    </source>
</reference>
<evidence type="ECO:0000313" key="2">
    <source>
        <dbReference type="Proteomes" id="UP000805193"/>
    </source>
</evidence>